<organism evidence="1 2">
    <name type="scientific">Clarias magur</name>
    <name type="common">Asian catfish</name>
    <name type="synonym">Macropteronotus magur</name>
    <dbReference type="NCBI Taxonomy" id="1594786"/>
    <lineage>
        <taxon>Eukaryota</taxon>
        <taxon>Metazoa</taxon>
        <taxon>Chordata</taxon>
        <taxon>Craniata</taxon>
        <taxon>Vertebrata</taxon>
        <taxon>Euteleostomi</taxon>
        <taxon>Actinopterygii</taxon>
        <taxon>Neopterygii</taxon>
        <taxon>Teleostei</taxon>
        <taxon>Ostariophysi</taxon>
        <taxon>Siluriformes</taxon>
        <taxon>Clariidae</taxon>
        <taxon>Clarias</taxon>
    </lineage>
</organism>
<name>A0A8J4XHD4_CLAMG</name>
<sequence>MESLAAVLVRVVAVWRAGSCHMRDVIIDPVVRSKQLARLCDSLWLGLRSGLASSP</sequence>
<evidence type="ECO:0000313" key="2">
    <source>
        <dbReference type="Proteomes" id="UP000727407"/>
    </source>
</evidence>
<comment type="caution">
    <text evidence="1">The sequence shown here is derived from an EMBL/GenBank/DDBJ whole genome shotgun (WGS) entry which is preliminary data.</text>
</comment>
<proteinExistence type="predicted"/>
<gene>
    <name evidence="1" type="ORF">DAT39_000241</name>
</gene>
<accession>A0A8J4XHD4</accession>
<evidence type="ECO:0000313" key="1">
    <source>
        <dbReference type="EMBL" id="KAF5910189.1"/>
    </source>
</evidence>
<keyword evidence="2" id="KW-1185">Reference proteome</keyword>
<dbReference type="AlphaFoldDB" id="A0A8J4XHD4"/>
<dbReference type="EMBL" id="QNUK01000001">
    <property type="protein sequence ID" value="KAF5910189.1"/>
    <property type="molecule type" value="Genomic_DNA"/>
</dbReference>
<dbReference type="Proteomes" id="UP000727407">
    <property type="component" value="Unassembled WGS sequence"/>
</dbReference>
<protein>
    <submittedName>
        <fullName evidence="1">Uncharacterized protein</fullName>
    </submittedName>
</protein>
<reference evidence="1" key="1">
    <citation type="submission" date="2020-07" db="EMBL/GenBank/DDBJ databases">
        <title>Clarias magur genome sequencing, assembly and annotation.</title>
        <authorList>
            <person name="Kushwaha B."/>
            <person name="Kumar R."/>
            <person name="Das P."/>
            <person name="Joshi C.G."/>
            <person name="Kumar D."/>
            <person name="Nagpure N.S."/>
            <person name="Pandey M."/>
            <person name="Agarwal S."/>
            <person name="Srivastava S."/>
            <person name="Singh M."/>
            <person name="Sahoo L."/>
            <person name="Jayasankar P."/>
            <person name="Meher P.K."/>
            <person name="Koringa P.G."/>
            <person name="Iquebal M.A."/>
            <person name="Das S.P."/>
            <person name="Bit A."/>
            <person name="Patnaik S."/>
            <person name="Patel N."/>
            <person name="Shah T.M."/>
            <person name="Hinsu A."/>
            <person name="Jena J.K."/>
        </authorList>
    </citation>
    <scope>NUCLEOTIDE SEQUENCE</scope>
    <source>
        <strain evidence="1">CIFAMagur01</strain>
        <tissue evidence="1">Testis</tissue>
    </source>
</reference>